<dbReference type="InterPro" id="IPR036866">
    <property type="entry name" value="RibonucZ/Hydroxyglut_hydro"/>
</dbReference>
<feature type="domain" description="Metallo-beta-lactamase" evidence="1">
    <location>
        <begin position="40"/>
        <end position="236"/>
    </location>
</feature>
<dbReference type="Pfam" id="PF19583">
    <property type="entry name" value="ODP"/>
    <property type="match status" value="1"/>
</dbReference>
<dbReference type="SMART" id="SM00849">
    <property type="entry name" value="Lactamase_B"/>
    <property type="match status" value="1"/>
</dbReference>
<accession>A0A2S4MBD7</accession>
<proteinExistence type="predicted"/>
<sequence>MACPSCDRPTGRFPRRLSDTLLWTGGCLNIDYHGRNVHSHVCTYLVLGSEKTMLVDTGNAYDARRLESDISRFLNGRPLDYIFPTHGELPHCGLLTNWMDLYPEALAVGALRDFALFYPEHAHRMRHVSAGEALDLGDRRIVFIPPIWRDLRDTLWAFDTLERTLFVSDAFAYLHYHEESQCDLLTSEQPLPDVRMIQFFNERAMYWTRHTDPQHSFDDIDEMIKVLEPAIIATAHGGVVDEREAMLPLVKLGMTVRPRVEAVP</sequence>
<dbReference type="EMBL" id="PQFZ01000006">
    <property type="protein sequence ID" value="POR51955.1"/>
    <property type="molecule type" value="Genomic_DNA"/>
</dbReference>
<dbReference type="InterPro" id="IPR045761">
    <property type="entry name" value="ODP_dom"/>
</dbReference>
<evidence type="ECO:0000259" key="1">
    <source>
        <dbReference type="SMART" id="SM00849"/>
    </source>
</evidence>
<evidence type="ECO:0000313" key="2">
    <source>
        <dbReference type="EMBL" id="POR51955.1"/>
    </source>
</evidence>
<dbReference type="PANTHER" id="PTHR43717">
    <property type="entry name" value="ANAEROBIC NITRIC OXIDE REDUCTASE FLAVORUBREDOXIN"/>
    <property type="match status" value="1"/>
</dbReference>
<organism evidence="2 3">
    <name type="scientific">Bosea psychrotolerans</name>
    <dbReference type="NCBI Taxonomy" id="1871628"/>
    <lineage>
        <taxon>Bacteria</taxon>
        <taxon>Pseudomonadati</taxon>
        <taxon>Pseudomonadota</taxon>
        <taxon>Alphaproteobacteria</taxon>
        <taxon>Hyphomicrobiales</taxon>
        <taxon>Boseaceae</taxon>
        <taxon>Bosea</taxon>
    </lineage>
</organism>
<name>A0A2S4MBD7_9HYPH</name>
<protein>
    <submittedName>
        <fullName evidence="2">Metallo-beta-lactamase superfamily protein</fullName>
    </submittedName>
</protein>
<dbReference type="PANTHER" id="PTHR43717:SF1">
    <property type="entry name" value="ANAEROBIC NITRIC OXIDE REDUCTASE FLAVORUBREDOXIN"/>
    <property type="match status" value="1"/>
</dbReference>
<dbReference type="AlphaFoldDB" id="A0A2S4MBD7"/>
<comment type="caution">
    <text evidence="2">The sequence shown here is derived from an EMBL/GenBank/DDBJ whole genome shotgun (WGS) entry which is preliminary data.</text>
</comment>
<dbReference type="Gene3D" id="3.60.15.10">
    <property type="entry name" value="Ribonuclease Z/Hydroxyacylglutathione hydrolase-like"/>
    <property type="match status" value="1"/>
</dbReference>
<reference evidence="2 3" key="1">
    <citation type="submission" date="2018-01" db="EMBL/GenBank/DDBJ databases">
        <title>Genomic Encyclopedia of Type Strains, Phase III (KMG-III): the genomes of soil and plant-associated and newly described type strains.</title>
        <authorList>
            <person name="Whitman W."/>
        </authorList>
    </citation>
    <scope>NUCLEOTIDE SEQUENCE [LARGE SCALE GENOMIC DNA]</scope>
    <source>
        <strain evidence="2 3">1131</strain>
    </source>
</reference>
<dbReference type="OrthoDB" id="7253658at2"/>
<keyword evidence="3" id="KW-1185">Reference proteome</keyword>
<dbReference type="Proteomes" id="UP000236919">
    <property type="component" value="Unassembled WGS sequence"/>
</dbReference>
<dbReference type="InterPro" id="IPR001279">
    <property type="entry name" value="Metallo-B-lactamas"/>
</dbReference>
<dbReference type="SUPFAM" id="SSF56281">
    <property type="entry name" value="Metallo-hydrolase/oxidoreductase"/>
    <property type="match status" value="1"/>
</dbReference>
<evidence type="ECO:0000313" key="3">
    <source>
        <dbReference type="Proteomes" id="UP000236919"/>
    </source>
</evidence>
<gene>
    <name evidence="2" type="ORF">CYD53_106239</name>
</gene>